<dbReference type="OrthoDB" id="410267at2759"/>
<dbReference type="AlphaFoldDB" id="A0A812CII8"/>
<name>A0A812CII8_ACAPH</name>
<keyword evidence="4 6" id="KW-1133">Transmembrane helix</keyword>
<dbReference type="InterPro" id="IPR052983">
    <property type="entry name" value="MFS_Riboflavin_Transporter"/>
</dbReference>
<accession>A0A812CII8</accession>
<reference evidence="8" key="1">
    <citation type="submission" date="2021-01" db="EMBL/GenBank/DDBJ databases">
        <authorList>
            <person name="Li R."/>
            <person name="Bekaert M."/>
        </authorList>
    </citation>
    <scope>NUCLEOTIDE SEQUENCE</scope>
    <source>
        <strain evidence="8">Farmed</strain>
    </source>
</reference>
<feature type="domain" description="Major facilitator superfamily (MFS) profile" evidence="7">
    <location>
        <begin position="157"/>
        <end position="342"/>
    </location>
</feature>
<evidence type="ECO:0000259" key="7">
    <source>
        <dbReference type="PROSITE" id="PS50850"/>
    </source>
</evidence>
<keyword evidence="3 6" id="KW-0812">Transmembrane</keyword>
<protein>
    <recommendedName>
        <fullName evidence="7">Major facilitator superfamily (MFS) profile domain-containing protein</fullName>
    </recommendedName>
</protein>
<evidence type="ECO:0000313" key="9">
    <source>
        <dbReference type="Proteomes" id="UP000597762"/>
    </source>
</evidence>
<dbReference type="InterPro" id="IPR020846">
    <property type="entry name" value="MFS_dom"/>
</dbReference>
<evidence type="ECO:0000256" key="3">
    <source>
        <dbReference type="ARBA" id="ARBA00022692"/>
    </source>
</evidence>
<sequence>MMSLFLFQWAPDRKGLFSGFIVAGFGGGSFIFNYIQTSYLNPHNKVARVEVNGNKYFDQEDILQRVPTLFLILGGTYFIMQFIGCMLLFQPPSTTPSTQEEDCRAMIESEVNEDGQAKTDVNVIAKTPSTPSTPIPPENILDPPIEVHPVQIIKTRAFWTLAVIFLFNGLGVIIVSAMFKAYGQTFIKDDYFLTLVASVSALFNASGRLLWGYIGDKYSFKLGMSLLSGLFCILVLLLTVTSIAGKYFFLIWICLIFLTFSGNYSLFPYAIAQTFGLRYYSINYGLLFTTQAVSGLVGAIITTLLYDTMGWSGLFFLVSGMTFISMLLAFSFNAKKPDGSDI</sequence>
<keyword evidence="2" id="KW-0813">Transport</keyword>
<proteinExistence type="predicted"/>
<comment type="subcellular location">
    <subcellularLocation>
        <location evidence="1">Membrane</location>
        <topology evidence="1">Multi-pass membrane protein</topology>
    </subcellularLocation>
</comment>
<keyword evidence="5 6" id="KW-0472">Membrane</keyword>
<dbReference type="Proteomes" id="UP000597762">
    <property type="component" value="Unassembled WGS sequence"/>
</dbReference>
<keyword evidence="9" id="KW-1185">Reference proteome</keyword>
<feature type="transmembrane region" description="Helical" evidence="6">
    <location>
        <begin position="69"/>
        <end position="89"/>
    </location>
</feature>
<dbReference type="Gene3D" id="1.20.1250.20">
    <property type="entry name" value="MFS general substrate transporter like domains"/>
    <property type="match status" value="1"/>
</dbReference>
<dbReference type="SUPFAM" id="SSF103473">
    <property type="entry name" value="MFS general substrate transporter"/>
    <property type="match status" value="1"/>
</dbReference>
<dbReference type="PROSITE" id="PS50850">
    <property type="entry name" value="MFS"/>
    <property type="match status" value="1"/>
</dbReference>
<evidence type="ECO:0000256" key="2">
    <source>
        <dbReference type="ARBA" id="ARBA00022448"/>
    </source>
</evidence>
<dbReference type="PANTHER" id="PTHR43385">
    <property type="entry name" value="RIBOFLAVIN TRANSPORTER RIBJ"/>
    <property type="match status" value="1"/>
</dbReference>
<evidence type="ECO:0000256" key="6">
    <source>
        <dbReference type="SAM" id="Phobius"/>
    </source>
</evidence>
<dbReference type="GO" id="GO:0022857">
    <property type="term" value="F:transmembrane transporter activity"/>
    <property type="evidence" value="ECO:0007669"/>
    <property type="project" value="InterPro"/>
</dbReference>
<evidence type="ECO:0000256" key="5">
    <source>
        <dbReference type="ARBA" id="ARBA00023136"/>
    </source>
</evidence>
<evidence type="ECO:0000256" key="4">
    <source>
        <dbReference type="ARBA" id="ARBA00022989"/>
    </source>
</evidence>
<feature type="transmembrane region" description="Helical" evidence="6">
    <location>
        <begin position="223"/>
        <end position="243"/>
    </location>
</feature>
<dbReference type="PANTHER" id="PTHR43385:SF1">
    <property type="entry name" value="RIBOFLAVIN TRANSPORTER RIBJ"/>
    <property type="match status" value="1"/>
</dbReference>
<gene>
    <name evidence="8" type="ORF">SPHA_36378</name>
</gene>
<dbReference type="InterPro" id="IPR036259">
    <property type="entry name" value="MFS_trans_sf"/>
</dbReference>
<comment type="caution">
    <text evidence="8">The sequence shown here is derived from an EMBL/GenBank/DDBJ whole genome shotgun (WGS) entry which is preliminary data.</text>
</comment>
<dbReference type="InterPro" id="IPR011701">
    <property type="entry name" value="MFS"/>
</dbReference>
<feature type="transmembrane region" description="Helical" evidence="6">
    <location>
        <begin position="249"/>
        <end position="272"/>
    </location>
</feature>
<dbReference type="Pfam" id="PF07690">
    <property type="entry name" value="MFS_1"/>
    <property type="match status" value="1"/>
</dbReference>
<feature type="transmembrane region" description="Helical" evidence="6">
    <location>
        <begin position="158"/>
        <end position="179"/>
    </location>
</feature>
<evidence type="ECO:0000313" key="8">
    <source>
        <dbReference type="EMBL" id="CAE1268986.1"/>
    </source>
</evidence>
<feature type="transmembrane region" description="Helical" evidence="6">
    <location>
        <begin position="191"/>
        <end position="211"/>
    </location>
</feature>
<evidence type="ECO:0000256" key="1">
    <source>
        <dbReference type="ARBA" id="ARBA00004141"/>
    </source>
</evidence>
<feature type="transmembrane region" description="Helical" evidence="6">
    <location>
        <begin position="284"/>
        <end position="306"/>
    </location>
</feature>
<organism evidence="8 9">
    <name type="scientific">Acanthosepion pharaonis</name>
    <name type="common">Pharaoh cuttlefish</name>
    <name type="synonym">Sepia pharaonis</name>
    <dbReference type="NCBI Taxonomy" id="158019"/>
    <lineage>
        <taxon>Eukaryota</taxon>
        <taxon>Metazoa</taxon>
        <taxon>Spiralia</taxon>
        <taxon>Lophotrochozoa</taxon>
        <taxon>Mollusca</taxon>
        <taxon>Cephalopoda</taxon>
        <taxon>Coleoidea</taxon>
        <taxon>Decapodiformes</taxon>
        <taxon>Sepiida</taxon>
        <taxon>Sepiina</taxon>
        <taxon>Sepiidae</taxon>
        <taxon>Acanthosepion</taxon>
    </lineage>
</organism>
<feature type="transmembrane region" description="Helical" evidence="6">
    <location>
        <begin position="16"/>
        <end position="35"/>
    </location>
</feature>
<dbReference type="GO" id="GO:0016020">
    <property type="term" value="C:membrane"/>
    <property type="evidence" value="ECO:0007669"/>
    <property type="project" value="UniProtKB-SubCell"/>
</dbReference>
<feature type="transmembrane region" description="Helical" evidence="6">
    <location>
        <begin position="312"/>
        <end position="332"/>
    </location>
</feature>
<dbReference type="EMBL" id="CAHIKZ030001591">
    <property type="protein sequence ID" value="CAE1268986.1"/>
    <property type="molecule type" value="Genomic_DNA"/>
</dbReference>